<proteinExistence type="predicted"/>
<keyword evidence="3" id="KW-1185">Reference proteome</keyword>
<evidence type="ECO:0000259" key="1">
    <source>
        <dbReference type="Pfam" id="PF16242"/>
    </source>
</evidence>
<dbReference type="PANTHER" id="PTHR34818:SF1">
    <property type="entry name" value="PROTEIN BLI-3"/>
    <property type="match status" value="1"/>
</dbReference>
<feature type="domain" description="General stress protein FMN-binding split barrel" evidence="1">
    <location>
        <begin position="149"/>
        <end position="299"/>
    </location>
</feature>
<name>A0AAN7AKF2_9PEZI</name>
<evidence type="ECO:0000313" key="2">
    <source>
        <dbReference type="EMBL" id="KAK4188770.1"/>
    </source>
</evidence>
<dbReference type="InterPro" id="IPR012349">
    <property type="entry name" value="Split_barrel_FMN-bd"/>
</dbReference>
<dbReference type="PANTHER" id="PTHR34818">
    <property type="entry name" value="PROTEIN BLI-3"/>
    <property type="match status" value="1"/>
</dbReference>
<dbReference type="AlphaFoldDB" id="A0AAN7AKF2"/>
<evidence type="ECO:0000313" key="3">
    <source>
        <dbReference type="Proteomes" id="UP001302126"/>
    </source>
</evidence>
<comment type="caution">
    <text evidence="2">The sequence shown here is derived from an EMBL/GenBank/DDBJ whole genome shotgun (WGS) entry which is preliminary data.</text>
</comment>
<dbReference type="Gene3D" id="2.30.110.10">
    <property type="entry name" value="Electron Transport, Fmn-binding Protein, Chain A"/>
    <property type="match status" value="1"/>
</dbReference>
<dbReference type="SUPFAM" id="SSF50475">
    <property type="entry name" value="FMN-binding split barrel"/>
    <property type="match status" value="1"/>
</dbReference>
<dbReference type="InterPro" id="IPR052917">
    <property type="entry name" value="Stress-Dev_Protein"/>
</dbReference>
<organism evidence="2 3">
    <name type="scientific">Podospora australis</name>
    <dbReference type="NCBI Taxonomy" id="1536484"/>
    <lineage>
        <taxon>Eukaryota</taxon>
        <taxon>Fungi</taxon>
        <taxon>Dikarya</taxon>
        <taxon>Ascomycota</taxon>
        <taxon>Pezizomycotina</taxon>
        <taxon>Sordariomycetes</taxon>
        <taxon>Sordariomycetidae</taxon>
        <taxon>Sordariales</taxon>
        <taxon>Podosporaceae</taxon>
        <taxon>Podospora</taxon>
    </lineage>
</organism>
<reference evidence="2" key="2">
    <citation type="submission" date="2023-05" db="EMBL/GenBank/DDBJ databases">
        <authorList>
            <consortium name="Lawrence Berkeley National Laboratory"/>
            <person name="Steindorff A."/>
            <person name="Hensen N."/>
            <person name="Bonometti L."/>
            <person name="Westerberg I."/>
            <person name="Brannstrom I.O."/>
            <person name="Guillou S."/>
            <person name="Cros-Aarteil S."/>
            <person name="Calhoun S."/>
            <person name="Haridas S."/>
            <person name="Kuo A."/>
            <person name="Mondo S."/>
            <person name="Pangilinan J."/>
            <person name="Riley R."/>
            <person name="Labutti K."/>
            <person name="Andreopoulos B."/>
            <person name="Lipzen A."/>
            <person name="Chen C."/>
            <person name="Yanf M."/>
            <person name="Daum C."/>
            <person name="Ng V."/>
            <person name="Clum A."/>
            <person name="Ohm R."/>
            <person name="Martin F."/>
            <person name="Silar P."/>
            <person name="Natvig D."/>
            <person name="Lalanne C."/>
            <person name="Gautier V."/>
            <person name="Ament-Velasquez S.L."/>
            <person name="Kruys A."/>
            <person name="Hutchinson M.I."/>
            <person name="Powell A.J."/>
            <person name="Barry K."/>
            <person name="Miller A.N."/>
            <person name="Grigoriev I.V."/>
            <person name="Debuchy R."/>
            <person name="Gladieux P."/>
            <person name="Thoren M.H."/>
            <person name="Johannesson H."/>
        </authorList>
    </citation>
    <scope>NUCLEOTIDE SEQUENCE</scope>
    <source>
        <strain evidence="2">PSN309</strain>
    </source>
</reference>
<dbReference type="Proteomes" id="UP001302126">
    <property type="component" value="Unassembled WGS sequence"/>
</dbReference>
<dbReference type="Pfam" id="PF16242">
    <property type="entry name" value="Pyrid_ox_like"/>
    <property type="match status" value="1"/>
</dbReference>
<protein>
    <recommendedName>
        <fullName evidence="1">General stress protein FMN-binding split barrel domain-containing protein</fullName>
    </recommendedName>
</protein>
<dbReference type="InterPro" id="IPR038725">
    <property type="entry name" value="YdaG_split_barrel_FMN-bd"/>
</dbReference>
<reference evidence="2" key="1">
    <citation type="journal article" date="2023" name="Mol. Phylogenet. Evol.">
        <title>Genome-scale phylogeny and comparative genomics of the fungal order Sordariales.</title>
        <authorList>
            <person name="Hensen N."/>
            <person name="Bonometti L."/>
            <person name="Westerberg I."/>
            <person name="Brannstrom I.O."/>
            <person name="Guillou S."/>
            <person name="Cros-Aarteil S."/>
            <person name="Calhoun S."/>
            <person name="Haridas S."/>
            <person name="Kuo A."/>
            <person name="Mondo S."/>
            <person name="Pangilinan J."/>
            <person name="Riley R."/>
            <person name="LaButti K."/>
            <person name="Andreopoulos B."/>
            <person name="Lipzen A."/>
            <person name="Chen C."/>
            <person name="Yan M."/>
            <person name="Daum C."/>
            <person name="Ng V."/>
            <person name="Clum A."/>
            <person name="Steindorff A."/>
            <person name="Ohm R.A."/>
            <person name="Martin F."/>
            <person name="Silar P."/>
            <person name="Natvig D.O."/>
            <person name="Lalanne C."/>
            <person name="Gautier V."/>
            <person name="Ament-Velasquez S.L."/>
            <person name="Kruys A."/>
            <person name="Hutchinson M.I."/>
            <person name="Powell A.J."/>
            <person name="Barry K."/>
            <person name="Miller A.N."/>
            <person name="Grigoriev I.V."/>
            <person name="Debuchy R."/>
            <person name="Gladieux P."/>
            <person name="Hiltunen Thoren M."/>
            <person name="Johannesson H."/>
        </authorList>
    </citation>
    <scope>NUCLEOTIDE SEQUENCE</scope>
    <source>
        <strain evidence="2">PSN309</strain>
    </source>
</reference>
<sequence>MIRSAEVLCDSRSTLRYPPEPTSCSLYGCSPLPYPRSARDGKFPIGTIMTSSFRNAACKRWALTSWLGRSEIKGSSPSLNLRPNIIILNKKSFATTTQLLRDLKPNNQQQKANHSKMAQTFSNTDAKHADPYKEANLDNNVSLDQRILDLSEFMNNCKFSLMTTRDAKSGNLVSRCMALAGQELGGVDLLFHTNTESGKTDDLATDSHINIGFLNNSGEWASISGTANIVTDRSLVKKYYKSHLKAWLGDLGDGKHDGSENDPRIGIIRVKMTTAHYAISQKNMVSHLAEVAQGTITGKPASVNRLREISEAEVSQWRSTH</sequence>
<dbReference type="EMBL" id="MU864384">
    <property type="protein sequence ID" value="KAK4188770.1"/>
    <property type="molecule type" value="Genomic_DNA"/>
</dbReference>
<accession>A0AAN7AKF2</accession>
<gene>
    <name evidence="2" type="ORF">QBC35DRAFT_495530</name>
</gene>